<dbReference type="InterPro" id="IPR025878">
    <property type="entry name" value="Acyl-CoA_dh-like_C_dom"/>
</dbReference>
<keyword evidence="4 10" id="KW-0274">FAD</keyword>
<dbReference type="InterPro" id="IPR036250">
    <property type="entry name" value="AcylCo_DH-like_C"/>
</dbReference>
<dbReference type="Gene3D" id="1.10.540.10">
    <property type="entry name" value="Acyl-CoA dehydrogenase/oxidase, N-terminal domain"/>
    <property type="match status" value="1"/>
</dbReference>
<keyword evidence="5 10" id="KW-0560">Oxidoreductase</keyword>
<evidence type="ECO:0000259" key="13">
    <source>
        <dbReference type="Pfam" id="PF02771"/>
    </source>
</evidence>
<dbReference type="Pfam" id="PF02770">
    <property type="entry name" value="Acyl-CoA_dh_M"/>
    <property type="match status" value="1"/>
</dbReference>
<dbReference type="OrthoDB" id="9764895at2"/>
<feature type="domain" description="Acyl-CoA dehydrogenase/oxidase C-terminal" evidence="11">
    <location>
        <begin position="280"/>
        <end position="445"/>
    </location>
</feature>
<evidence type="ECO:0000259" key="14">
    <source>
        <dbReference type="Pfam" id="PF12806"/>
    </source>
</evidence>
<dbReference type="InterPro" id="IPR013786">
    <property type="entry name" value="AcylCoA_DH/ox_N"/>
</dbReference>
<sequence length="587" mass="62873">MNYQVPLNELRFALRVHGSLPEVLALPSSDGLDADTVDAVLEEAAKFAEQVLAPTNRTGDLNGAKLVSGKVETHPDLVRAYEEYRDAGWIGLRAPAEYEGQGLPAVVAAACEEMWCAANLSFSLLPMLTLGAVEALLNHADEAQKQTYLPKMSQGLWSGTMNLTEPNAGTDLGQVAAKAVPKENGAYAVSGQKIFITWGEQEITENIVHLVLARLPDAPAGVKGISLFIVPKFLLDAEGNPGERNRVSVVGLEHKLGIHASPTCVMQFDEAEGYLVGEAGKGLAYMFTMMNHARLGVGIEGHAVAQRAYQNALAYAKERVQSRGIGGQSQVPVAIINHPDVRRMLLVQKATLAAQRALYMRAAACIDTMHGHEDEAVRAEASAVLDFLIPIVKAWNTDNGTVLTNMAMQVFGGMGYIEETGMAQYVRDVRITPIYEGTNGIQALDLIGRKTAANNGKTAELLLAEGESVARELAAQAPVMAESLRQALALARQSVAAVVAQMAETPESAAAVSHAYLHQMGCTLGAVAMARHWLAAQNEAVGDEEFYAAERHTAQVYFAYVLPQIQTYAAQVVNGGETLMAVPLSAF</sequence>
<comment type="cofactor">
    <cofactor evidence="1 10">
        <name>FAD</name>
        <dbReference type="ChEBI" id="CHEBI:57692"/>
    </cofactor>
</comment>
<proteinExistence type="inferred from homology"/>
<gene>
    <name evidence="15" type="ORF">PL75_01020</name>
</gene>
<dbReference type="InterPro" id="IPR009100">
    <property type="entry name" value="AcylCoA_DH/oxidase_NM_dom_sf"/>
</dbReference>
<evidence type="ECO:0000256" key="8">
    <source>
        <dbReference type="ARBA" id="ARBA00066694"/>
    </source>
</evidence>
<dbReference type="GO" id="GO:0016627">
    <property type="term" value="F:oxidoreductase activity, acting on the CH-CH group of donors"/>
    <property type="evidence" value="ECO:0007669"/>
    <property type="project" value="InterPro"/>
</dbReference>
<dbReference type="Pfam" id="PF00441">
    <property type="entry name" value="Acyl-CoA_dh_1"/>
    <property type="match status" value="1"/>
</dbReference>
<keyword evidence="3 10" id="KW-0285">Flavoprotein</keyword>
<evidence type="ECO:0000256" key="2">
    <source>
        <dbReference type="ARBA" id="ARBA00009347"/>
    </source>
</evidence>
<dbReference type="Proteomes" id="UP000036027">
    <property type="component" value="Unassembled WGS sequence"/>
</dbReference>
<feature type="domain" description="Acyl-CoA oxidase/dehydrogenase middle" evidence="12">
    <location>
        <begin position="161"/>
        <end position="270"/>
    </location>
</feature>
<dbReference type="InterPro" id="IPR006091">
    <property type="entry name" value="Acyl-CoA_Oxase/DH_mid-dom"/>
</dbReference>
<dbReference type="Gene3D" id="2.40.110.10">
    <property type="entry name" value="Butyryl-CoA Dehydrogenase, subunit A, domain 2"/>
    <property type="match status" value="1"/>
</dbReference>
<dbReference type="PANTHER" id="PTHR42803:SF1">
    <property type="entry name" value="BROAD-SPECIFICITY LINEAR ACYL-COA DEHYDROGENASE FADE5"/>
    <property type="match status" value="1"/>
</dbReference>
<evidence type="ECO:0000256" key="7">
    <source>
        <dbReference type="ARBA" id="ARBA00058683"/>
    </source>
</evidence>
<dbReference type="Pfam" id="PF12806">
    <property type="entry name" value="Acyl-CoA_dh_C"/>
    <property type="match status" value="1"/>
</dbReference>
<evidence type="ECO:0000256" key="3">
    <source>
        <dbReference type="ARBA" id="ARBA00022630"/>
    </source>
</evidence>
<dbReference type="InterPro" id="IPR046373">
    <property type="entry name" value="Acyl-CoA_Oxase/DH_mid-dom_sf"/>
</dbReference>
<accession>A0A0J0YV36</accession>
<evidence type="ECO:0000259" key="12">
    <source>
        <dbReference type="Pfam" id="PF02770"/>
    </source>
</evidence>
<evidence type="ECO:0000256" key="10">
    <source>
        <dbReference type="RuleBase" id="RU362125"/>
    </source>
</evidence>
<evidence type="ECO:0000256" key="6">
    <source>
        <dbReference type="ARBA" id="ARBA00051388"/>
    </source>
</evidence>
<dbReference type="GO" id="GO:0050660">
    <property type="term" value="F:flavin adenine dinucleotide binding"/>
    <property type="evidence" value="ECO:0007669"/>
    <property type="project" value="InterPro"/>
</dbReference>
<dbReference type="Pfam" id="PF02771">
    <property type="entry name" value="Acyl-CoA_dh_N"/>
    <property type="match status" value="1"/>
</dbReference>
<evidence type="ECO:0000256" key="1">
    <source>
        <dbReference type="ARBA" id="ARBA00001974"/>
    </source>
</evidence>
<dbReference type="PATRIC" id="fig|1470200.3.peg.237"/>
<keyword evidence="16" id="KW-1185">Reference proteome</keyword>
<dbReference type="InterPro" id="IPR052166">
    <property type="entry name" value="Diverse_Acyl-CoA_DH"/>
</dbReference>
<evidence type="ECO:0000256" key="9">
    <source>
        <dbReference type="ARBA" id="ARBA00069043"/>
    </source>
</evidence>
<comment type="function">
    <text evidence="7">Involved in the assimilation of dimethylsulphoniopropionate (DMSP), an important compound in the fixation of carbon in marine phytoplankton, by mediating the conversion of 3-(methylthio)propanoyl-CoA (MMPA-CoA) to 3-(methylthio)acryloyl-CoA (MTA-CoA).</text>
</comment>
<comment type="catalytic activity">
    <reaction evidence="6">
        <text>3-(methylsulfanyl)propanoyl-CoA + oxidized [electron-transfer flavoprotein] + H(+) = 3-(methylsulfanyl)acryloyl-CoA + reduced [electron-transfer flavoprotein]</text>
        <dbReference type="Rhea" id="RHEA:52612"/>
        <dbReference type="Rhea" id="RHEA-COMP:10685"/>
        <dbReference type="Rhea" id="RHEA-COMP:10686"/>
        <dbReference type="ChEBI" id="CHEBI:15378"/>
        <dbReference type="ChEBI" id="CHEBI:57692"/>
        <dbReference type="ChEBI" id="CHEBI:58307"/>
        <dbReference type="ChEBI" id="CHEBI:82815"/>
        <dbReference type="ChEBI" id="CHEBI:84994"/>
        <dbReference type="EC" id="1.3.99.41"/>
    </reaction>
    <physiologicalReaction direction="left-to-right" evidence="6">
        <dbReference type="Rhea" id="RHEA:52613"/>
    </physiologicalReaction>
</comment>
<dbReference type="InterPro" id="IPR037069">
    <property type="entry name" value="AcylCoA_DH/ox_N_sf"/>
</dbReference>
<evidence type="ECO:0000313" key="15">
    <source>
        <dbReference type="EMBL" id="KLT73946.1"/>
    </source>
</evidence>
<evidence type="ECO:0000259" key="11">
    <source>
        <dbReference type="Pfam" id="PF00441"/>
    </source>
</evidence>
<name>A0A0J0YV36_9NEIS</name>
<dbReference type="FunFam" id="2.40.110.10:FF:000031">
    <property type="entry name" value="Acyl-CoA dehydrogenase, putative"/>
    <property type="match status" value="1"/>
</dbReference>
<dbReference type="AlphaFoldDB" id="A0A0J0YV36"/>
<comment type="similarity">
    <text evidence="2 10">Belongs to the acyl-CoA dehydrogenase family.</text>
</comment>
<feature type="domain" description="Acetyl-CoA dehydrogenase-like C-terminal" evidence="14">
    <location>
        <begin position="475"/>
        <end position="583"/>
    </location>
</feature>
<evidence type="ECO:0000313" key="16">
    <source>
        <dbReference type="Proteomes" id="UP000036027"/>
    </source>
</evidence>
<dbReference type="InterPro" id="IPR009075">
    <property type="entry name" value="AcylCo_DH/oxidase_C"/>
</dbReference>
<dbReference type="PANTHER" id="PTHR42803">
    <property type="entry name" value="ACYL-COA DEHYDROGENASE"/>
    <property type="match status" value="1"/>
</dbReference>
<reference evidence="15 16" key="1">
    <citation type="submission" date="2014-11" db="EMBL/GenBank/DDBJ databases">
        <title>Genome of a novel goose pathogen.</title>
        <authorList>
            <person name="Hansen C.M."/>
            <person name="Hueffer K."/>
            <person name="Choi S.C."/>
        </authorList>
    </citation>
    <scope>NUCLEOTIDE SEQUENCE [LARGE SCALE GENOMIC DNA]</scope>
    <source>
        <strain evidence="15 16">KH1503</strain>
    </source>
</reference>
<evidence type="ECO:0000256" key="4">
    <source>
        <dbReference type="ARBA" id="ARBA00022827"/>
    </source>
</evidence>
<dbReference type="EMBL" id="JTDO01000001">
    <property type="protein sequence ID" value="KLT73946.1"/>
    <property type="molecule type" value="Genomic_DNA"/>
</dbReference>
<evidence type="ECO:0000256" key="5">
    <source>
        <dbReference type="ARBA" id="ARBA00023002"/>
    </source>
</evidence>
<comment type="caution">
    <text evidence="15">The sequence shown here is derived from an EMBL/GenBank/DDBJ whole genome shotgun (WGS) entry which is preliminary data.</text>
</comment>
<dbReference type="SUPFAM" id="SSF47203">
    <property type="entry name" value="Acyl-CoA dehydrogenase C-terminal domain-like"/>
    <property type="match status" value="1"/>
</dbReference>
<organism evidence="15 16">
    <name type="scientific">Neisseria arctica</name>
    <dbReference type="NCBI Taxonomy" id="1470200"/>
    <lineage>
        <taxon>Bacteria</taxon>
        <taxon>Pseudomonadati</taxon>
        <taxon>Pseudomonadota</taxon>
        <taxon>Betaproteobacteria</taxon>
        <taxon>Neisseriales</taxon>
        <taxon>Neisseriaceae</taxon>
        <taxon>Neisseria</taxon>
    </lineage>
</organism>
<feature type="domain" description="Acyl-CoA dehydrogenase/oxidase N-terminal" evidence="13">
    <location>
        <begin position="38"/>
        <end position="155"/>
    </location>
</feature>
<dbReference type="RefSeq" id="WP_047760040.1">
    <property type="nucleotide sequence ID" value="NZ_CP091510.1"/>
</dbReference>
<dbReference type="SUPFAM" id="SSF56645">
    <property type="entry name" value="Acyl-CoA dehydrogenase NM domain-like"/>
    <property type="match status" value="1"/>
</dbReference>
<protein>
    <recommendedName>
        <fullName evidence="9">3-methylmercaptopropionyl-CoA dehydrogenase</fullName>
        <ecNumber evidence="8">1.3.99.41</ecNumber>
    </recommendedName>
</protein>
<dbReference type="STRING" id="1470200.PL75_01020"/>
<dbReference type="EC" id="1.3.99.41" evidence="8"/>
<dbReference type="Gene3D" id="1.20.140.10">
    <property type="entry name" value="Butyryl-CoA Dehydrogenase, subunit A, domain 3"/>
    <property type="match status" value="1"/>
</dbReference>